<evidence type="ECO:0000313" key="3">
    <source>
        <dbReference type="Proteomes" id="UP000274578"/>
    </source>
</evidence>
<dbReference type="GO" id="GO:0004803">
    <property type="term" value="F:transposase activity"/>
    <property type="evidence" value="ECO:0007669"/>
    <property type="project" value="InterPro"/>
</dbReference>
<name>A0A448L5A9_9BACT</name>
<dbReference type="Proteomes" id="UP000274578">
    <property type="component" value="Chromosome 1"/>
</dbReference>
<sequence length="128" mass="15217">MSKSMKHYSEELKLSLIRSYYESGQSKGKFCREHGLCDTSWLNYWLKTYENSKEMLPLRSEAKSDGDMTNRSKDSYREEIHELKKRVRELEKALDYSKSETSARDLMIDKAEEYFEIPIRKKSGAKQR</sequence>
<proteinExistence type="predicted"/>
<dbReference type="SUPFAM" id="SSF46689">
    <property type="entry name" value="Homeodomain-like"/>
    <property type="match status" value="1"/>
</dbReference>
<protein>
    <submittedName>
        <fullName evidence="2">Transposase</fullName>
    </submittedName>
</protein>
<dbReference type="GO" id="GO:0006313">
    <property type="term" value="P:DNA transposition"/>
    <property type="evidence" value="ECO:0007669"/>
    <property type="project" value="InterPro"/>
</dbReference>
<evidence type="ECO:0000256" key="1">
    <source>
        <dbReference type="SAM" id="Coils"/>
    </source>
</evidence>
<dbReference type="EMBL" id="LR134384">
    <property type="protein sequence ID" value="VEH15141.1"/>
    <property type="molecule type" value="Genomic_DNA"/>
</dbReference>
<accession>A0A448L5A9</accession>
<feature type="coiled-coil region" evidence="1">
    <location>
        <begin position="73"/>
        <end position="100"/>
    </location>
</feature>
<reference evidence="2 3" key="1">
    <citation type="submission" date="2018-12" db="EMBL/GenBank/DDBJ databases">
        <authorList>
            <consortium name="Pathogen Informatics"/>
        </authorList>
    </citation>
    <scope>NUCLEOTIDE SEQUENCE [LARGE SCALE GENOMIC DNA]</scope>
    <source>
        <strain evidence="2 3">NCTC13071</strain>
    </source>
</reference>
<dbReference type="AlphaFoldDB" id="A0A448L5A9"/>
<dbReference type="RefSeq" id="WP_018919946.1">
    <property type="nucleotide sequence ID" value="NZ_LR134384.1"/>
</dbReference>
<dbReference type="InterPro" id="IPR002514">
    <property type="entry name" value="Transposase_8"/>
</dbReference>
<evidence type="ECO:0000313" key="2">
    <source>
        <dbReference type="EMBL" id="VEH15141.1"/>
    </source>
</evidence>
<organism evidence="2 3">
    <name type="scientific">Segatella oris</name>
    <dbReference type="NCBI Taxonomy" id="28135"/>
    <lineage>
        <taxon>Bacteria</taxon>
        <taxon>Pseudomonadati</taxon>
        <taxon>Bacteroidota</taxon>
        <taxon>Bacteroidia</taxon>
        <taxon>Bacteroidales</taxon>
        <taxon>Prevotellaceae</taxon>
        <taxon>Segatella</taxon>
    </lineage>
</organism>
<keyword evidence="1" id="KW-0175">Coiled coil</keyword>
<dbReference type="InterPro" id="IPR009057">
    <property type="entry name" value="Homeodomain-like_sf"/>
</dbReference>
<gene>
    <name evidence="2" type="ORF">NCTC13071_01136</name>
</gene>
<dbReference type="GO" id="GO:0003677">
    <property type="term" value="F:DNA binding"/>
    <property type="evidence" value="ECO:0007669"/>
    <property type="project" value="InterPro"/>
</dbReference>
<dbReference type="KEGG" id="poc:NCTC13071_01136"/>
<dbReference type="Pfam" id="PF01527">
    <property type="entry name" value="HTH_Tnp_1"/>
    <property type="match status" value="1"/>
</dbReference>
<dbReference type="GeneID" id="85011991"/>